<dbReference type="AlphaFoldDB" id="A0A5B0S9E7"/>
<accession>A0A5B0S9E7</accession>
<reference evidence="1 2" key="1">
    <citation type="submission" date="2019-05" db="EMBL/GenBank/DDBJ databases">
        <title>Emergence of the Ug99 lineage of the wheat stem rust pathogen through somatic hybridization.</title>
        <authorList>
            <person name="Li F."/>
            <person name="Upadhyaya N.M."/>
            <person name="Sperschneider J."/>
            <person name="Matny O."/>
            <person name="Nguyen-Phuc H."/>
            <person name="Mago R."/>
            <person name="Raley C."/>
            <person name="Miller M.E."/>
            <person name="Silverstein K.A.T."/>
            <person name="Henningsen E."/>
            <person name="Hirsch C.D."/>
            <person name="Visser B."/>
            <person name="Pretorius Z.A."/>
            <person name="Steffenson B.J."/>
            <person name="Schwessinger B."/>
            <person name="Dodds P.N."/>
            <person name="Figueroa M."/>
        </authorList>
    </citation>
    <scope>NUCLEOTIDE SEQUENCE [LARGE SCALE GENOMIC DNA]</scope>
    <source>
        <strain evidence="1 2">Ug99</strain>
    </source>
</reference>
<comment type="caution">
    <text evidence="1">The sequence shown here is derived from an EMBL/GenBank/DDBJ whole genome shotgun (WGS) entry which is preliminary data.</text>
</comment>
<name>A0A5B0S9E7_PUCGR</name>
<dbReference type="Proteomes" id="UP000325313">
    <property type="component" value="Unassembled WGS sequence"/>
</dbReference>
<evidence type="ECO:0000313" key="1">
    <source>
        <dbReference type="EMBL" id="KAA1134412.1"/>
    </source>
</evidence>
<dbReference type="EMBL" id="VDEP01000064">
    <property type="protein sequence ID" value="KAA1134412.1"/>
    <property type="molecule type" value="Genomic_DNA"/>
</dbReference>
<protein>
    <submittedName>
        <fullName evidence="1">Uncharacterized protein</fullName>
    </submittedName>
</protein>
<proteinExistence type="predicted"/>
<sequence>MRSPIASAPRVFSYSLTKSTHQKTCLKLKIPRATTQIPRKTTKTRRQVAPVVKKIPTRMVKLLAMMDRLMSNSETMSPWLLVMH</sequence>
<evidence type="ECO:0000313" key="2">
    <source>
        <dbReference type="Proteomes" id="UP000325313"/>
    </source>
</evidence>
<organism evidence="1 2">
    <name type="scientific">Puccinia graminis f. sp. tritici</name>
    <dbReference type="NCBI Taxonomy" id="56615"/>
    <lineage>
        <taxon>Eukaryota</taxon>
        <taxon>Fungi</taxon>
        <taxon>Dikarya</taxon>
        <taxon>Basidiomycota</taxon>
        <taxon>Pucciniomycotina</taxon>
        <taxon>Pucciniomycetes</taxon>
        <taxon>Pucciniales</taxon>
        <taxon>Pucciniaceae</taxon>
        <taxon>Puccinia</taxon>
    </lineage>
</organism>
<gene>
    <name evidence="1" type="ORF">PGTUg99_000613</name>
</gene>